<dbReference type="Gene3D" id="3.40.960.10">
    <property type="entry name" value="VSR Endonuclease"/>
    <property type="match status" value="1"/>
</dbReference>
<dbReference type="AlphaFoldDB" id="A0A2S0WFG8"/>
<gene>
    <name evidence="1" type="ORF">C3E79_07885</name>
</gene>
<dbReference type="InterPro" id="IPR007569">
    <property type="entry name" value="DUF559"/>
</dbReference>
<name>A0A2S0WFG8_9CORY</name>
<dbReference type="Pfam" id="PF04480">
    <property type="entry name" value="DUF559"/>
    <property type="match status" value="1"/>
</dbReference>
<organism evidence="1 2">
    <name type="scientific">Corynebacterium liangguodongii</name>
    <dbReference type="NCBI Taxonomy" id="2079535"/>
    <lineage>
        <taxon>Bacteria</taxon>
        <taxon>Bacillati</taxon>
        <taxon>Actinomycetota</taxon>
        <taxon>Actinomycetes</taxon>
        <taxon>Mycobacteriales</taxon>
        <taxon>Corynebacteriaceae</taxon>
        <taxon>Corynebacterium</taxon>
    </lineage>
</organism>
<dbReference type="SUPFAM" id="SSF52980">
    <property type="entry name" value="Restriction endonuclease-like"/>
    <property type="match status" value="1"/>
</dbReference>
<dbReference type="KEGG" id="clia:C3E79_07885"/>
<evidence type="ECO:0000313" key="2">
    <source>
        <dbReference type="Proteomes" id="UP000244754"/>
    </source>
</evidence>
<sequence>MGDNNNAAVRLLPLVLDTRRLTKSDGQIRKDIADGKYEFLAPTQVVAKEHVRRLAPWHAFFLRAFAVGRSMRTGVVVSRAAAALRGMWVIGAHDLPVEVALPSGGTPSRRKRMPNVRYREATFRRDEIEVIHGVRTTSVIRTFIDIARYHGFPDGLVAADWLLSQAGTSYANIQAEIDRMGRFVGKKRVIECVKWASNRADSPHESRFRAHLIERGIGGWTFQPAIGRFRPDFLFDDFLIVEIDGRSKYTEKTAEVLMRERDRERELINQGYVFLRFYPQEIAADIDAVLAQIAQARNARGRGRGSG</sequence>
<proteinExistence type="predicted"/>
<accession>A0A2S0WFG8</accession>
<evidence type="ECO:0000313" key="1">
    <source>
        <dbReference type="EMBL" id="AWB84412.1"/>
    </source>
</evidence>
<protein>
    <submittedName>
        <fullName evidence="1">Uncharacterized protein</fullName>
    </submittedName>
</protein>
<dbReference type="EMBL" id="CP026948">
    <property type="protein sequence ID" value="AWB84412.1"/>
    <property type="molecule type" value="Genomic_DNA"/>
</dbReference>
<dbReference type="InterPro" id="IPR011335">
    <property type="entry name" value="Restrct_endonuc-II-like"/>
</dbReference>
<dbReference type="Proteomes" id="UP000244754">
    <property type="component" value="Chromosome"/>
</dbReference>
<keyword evidence="2" id="KW-1185">Reference proteome</keyword>
<reference evidence="2" key="1">
    <citation type="submission" date="2018-01" db="EMBL/GenBank/DDBJ databases">
        <authorList>
            <person name="Li J."/>
        </authorList>
    </citation>
    <scope>NUCLEOTIDE SEQUENCE [LARGE SCALE GENOMIC DNA]</scope>
    <source>
        <strain evidence="2">2184</strain>
    </source>
</reference>